<protein>
    <submittedName>
        <fullName evidence="5">Molybdopterin dehydrogenase</fullName>
    </submittedName>
</protein>
<dbReference type="Pfam" id="PF00941">
    <property type="entry name" value="FAD_binding_5"/>
    <property type="match status" value="1"/>
</dbReference>
<dbReference type="InterPro" id="IPR036683">
    <property type="entry name" value="CO_DH_flav_C_dom_sf"/>
</dbReference>
<dbReference type="RefSeq" id="WP_188608567.1">
    <property type="nucleotide sequence ID" value="NZ_BMGG01000002.1"/>
</dbReference>
<dbReference type="Proteomes" id="UP000637002">
    <property type="component" value="Unassembled WGS sequence"/>
</dbReference>
<dbReference type="PANTHER" id="PTHR42659">
    <property type="entry name" value="XANTHINE DEHYDROGENASE SUBUNIT C-RELATED"/>
    <property type="match status" value="1"/>
</dbReference>
<accession>A0A916U302</accession>
<sequence length="286" mass="29778">MKTGADTFHVATTLHGAVAALADRGHAGAPLAGATWIMRAPLRGGPQQDRSYVALSRIDELRRVEIGERDITIGACVTHAALASALAHIDGCAALVQAAASSANPAVRQVATIGGNLCAWDFASADLVPALICLAANVELTSPDGVERISMERFLARRSELAPGTLLSRIVVARTACGSAHVRLPLRRSGDYPVAIVSLAVKLGQNSTVLTARAAVGSVEVVARRWETLEAGLVGRPLDPQAAAALAGRCLDDFVARDGVEAAGWYRLAVLPSLVRRAAQALLPHS</sequence>
<keyword evidence="2" id="KW-0274">FAD</keyword>
<dbReference type="SMART" id="SM01092">
    <property type="entry name" value="CO_deh_flav_C"/>
    <property type="match status" value="1"/>
</dbReference>
<gene>
    <name evidence="5" type="ORF">GCM10010994_15780</name>
</gene>
<dbReference type="GO" id="GO:0016491">
    <property type="term" value="F:oxidoreductase activity"/>
    <property type="evidence" value="ECO:0007669"/>
    <property type="project" value="UniProtKB-KW"/>
</dbReference>
<dbReference type="PROSITE" id="PS51387">
    <property type="entry name" value="FAD_PCMH"/>
    <property type="match status" value="1"/>
</dbReference>
<dbReference type="InterPro" id="IPR005107">
    <property type="entry name" value="CO_DH_flav_C"/>
</dbReference>
<evidence type="ECO:0000259" key="4">
    <source>
        <dbReference type="PROSITE" id="PS51387"/>
    </source>
</evidence>
<dbReference type="SUPFAM" id="SSF56176">
    <property type="entry name" value="FAD-binding/transporter-associated domain-like"/>
    <property type="match status" value="1"/>
</dbReference>
<reference evidence="5" key="1">
    <citation type="journal article" date="2014" name="Int. J. Syst. Evol. Microbiol.">
        <title>Complete genome sequence of Corynebacterium casei LMG S-19264T (=DSM 44701T), isolated from a smear-ripened cheese.</title>
        <authorList>
            <consortium name="US DOE Joint Genome Institute (JGI-PGF)"/>
            <person name="Walter F."/>
            <person name="Albersmeier A."/>
            <person name="Kalinowski J."/>
            <person name="Ruckert C."/>
        </authorList>
    </citation>
    <scope>NUCLEOTIDE SEQUENCE</scope>
    <source>
        <strain evidence="5">CGMCC 1.12919</strain>
    </source>
</reference>
<feature type="domain" description="FAD-binding PCMH-type" evidence="4">
    <location>
        <begin position="1"/>
        <end position="177"/>
    </location>
</feature>
<keyword evidence="6" id="KW-1185">Reference proteome</keyword>
<evidence type="ECO:0000313" key="5">
    <source>
        <dbReference type="EMBL" id="GGC57660.1"/>
    </source>
</evidence>
<keyword evidence="3" id="KW-0560">Oxidoreductase</keyword>
<name>A0A916U302_9HYPH</name>
<evidence type="ECO:0000256" key="1">
    <source>
        <dbReference type="ARBA" id="ARBA00022630"/>
    </source>
</evidence>
<dbReference type="SUPFAM" id="SSF55447">
    <property type="entry name" value="CO dehydrogenase flavoprotein C-terminal domain-like"/>
    <property type="match status" value="1"/>
</dbReference>
<dbReference type="Pfam" id="PF03450">
    <property type="entry name" value="CO_deh_flav_C"/>
    <property type="match status" value="1"/>
</dbReference>
<organism evidence="5 6">
    <name type="scientific">Chelatococcus reniformis</name>
    <dbReference type="NCBI Taxonomy" id="1494448"/>
    <lineage>
        <taxon>Bacteria</taxon>
        <taxon>Pseudomonadati</taxon>
        <taxon>Pseudomonadota</taxon>
        <taxon>Alphaproteobacteria</taxon>
        <taxon>Hyphomicrobiales</taxon>
        <taxon>Chelatococcaceae</taxon>
        <taxon>Chelatococcus</taxon>
    </lineage>
</organism>
<dbReference type="InterPro" id="IPR002346">
    <property type="entry name" value="Mopterin_DH_FAD-bd"/>
</dbReference>
<dbReference type="InterPro" id="IPR016166">
    <property type="entry name" value="FAD-bd_PCMH"/>
</dbReference>
<dbReference type="Gene3D" id="3.30.390.50">
    <property type="entry name" value="CO dehydrogenase flavoprotein, C-terminal domain"/>
    <property type="match status" value="1"/>
</dbReference>
<evidence type="ECO:0000256" key="2">
    <source>
        <dbReference type="ARBA" id="ARBA00022827"/>
    </source>
</evidence>
<dbReference type="Gene3D" id="3.30.465.10">
    <property type="match status" value="1"/>
</dbReference>
<dbReference type="AlphaFoldDB" id="A0A916U302"/>
<dbReference type="EMBL" id="BMGG01000002">
    <property type="protein sequence ID" value="GGC57660.1"/>
    <property type="molecule type" value="Genomic_DNA"/>
</dbReference>
<evidence type="ECO:0000256" key="3">
    <source>
        <dbReference type="ARBA" id="ARBA00023002"/>
    </source>
</evidence>
<proteinExistence type="predicted"/>
<reference evidence="5" key="2">
    <citation type="submission" date="2020-09" db="EMBL/GenBank/DDBJ databases">
        <authorList>
            <person name="Sun Q."/>
            <person name="Zhou Y."/>
        </authorList>
    </citation>
    <scope>NUCLEOTIDE SEQUENCE</scope>
    <source>
        <strain evidence="5">CGMCC 1.12919</strain>
    </source>
</reference>
<dbReference type="InterPro" id="IPR051312">
    <property type="entry name" value="Diverse_Substr_Oxidored"/>
</dbReference>
<dbReference type="InterPro" id="IPR036318">
    <property type="entry name" value="FAD-bd_PCMH-like_sf"/>
</dbReference>
<comment type="caution">
    <text evidence="5">The sequence shown here is derived from an EMBL/GenBank/DDBJ whole genome shotgun (WGS) entry which is preliminary data.</text>
</comment>
<dbReference type="PANTHER" id="PTHR42659:SF2">
    <property type="entry name" value="XANTHINE DEHYDROGENASE SUBUNIT C-RELATED"/>
    <property type="match status" value="1"/>
</dbReference>
<evidence type="ECO:0000313" key="6">
    <source>
        <dbReference type="Proteomes" id="UP000637002"/>
    </source>
</evidence>
<dbReference type="GO" id="GO:0071949">
    <property type="term" value="F:FAD binding"/>
    <property type="evidence" value="ECO:0007669"/>
    <property type="project" value="InterPro"/>
</dbReference>
<dbReference type="InterPro" id="IPR016169">
    <property type="entry name" value="FAD-bd_PCMH_sub2"/>
</dbReference>
<keyword evidence="1" id="KW-0285">Flavoprotein</keyword>